<dbReference type="RefSeq" id="WP_121444467.1">
    <property type="nucleotide sequence ID" value="NZ_RBIJ01000003.1"/>
</dbReference>
<proteinExistence type="predicted"/>
<gene>
    <name evidence="1" type="ORF">C7438_1223</name>
</gene>
<keyword evidence="2" id="KW-1185">Reference proteome</keyword>
<comment type="caution">
    <text evidence="1">The sequence shown here is derived from an EMBL/GenBank/DDBJ whole genome shotgun (WGS) entry which is preliminary data.</text>
</comment>
<accession>A0A660KXM4</accession>
<dbReference type="AlphaFoldDB" id="A0A660KXM4"/>
<reference evidence="1 2" key="1">
    <citation type="submission" date="2018-10" db="EMBL/GenBank/DDBJ databases">
        <title>Genomic Encyclopedia of Type Strains, Phase IV (KMG-IV): sequencing the most valuable type-strain genomes for metagenomic binning, comparative biology and taxonomic classification.</title>
        <authorList>
            <person name="Goeker M."/>
        </authorList>
    </citation>
    <scope>NUCLEOTIDE SEQUENCE [LARGE SCALE GENOMIC DNA]</scope>
    <source>
        <strain evidence="1 2">DSM 22653</strain>
    </source>
</reference>
<protein>
    <submittedName>
        <fullName evidence="1">Uncharacterized protein</fullName>
    </submittedName>
</protein>
<dbReference type="EMBL" id="RBIJ01000003">
    <property type="protein sequence ID" value="RKQ84729.1"/>
    <property type="molecule type" value="Genomic_DNA"/>
</dbReference>
<sequence length="530" mass="57070">MVRPYRSADPRREKGGALLVALLFFLLFVSVGLVLLAAVGQAGILGAKSEEFSRAESAAEDGLTWFDRALHDELSGLGNVYPDTAEPRIREVLARISPPPEMGTRYETDLQPVPGESGSRSYLLTVTSTGSVRGSEVALTRTYLLTTVAEQFLYALVTDGDLTLNGAPYVVGDVLVGGKLTTSPYAQYIWGRQRDHLVGYGVVRGSLSTPRTDFVLVDERKSQTVLPLTSDNLARGFVQPPTLAPSRAKAVPLDVQGEVSRARANVPPTADMQVLPCPWWSSTCELSKDATYGKGLWVKGNLRVKGSGTKVVVGGNLLVDGSLTVDGGATLEVRGNVAYVKQDAAVKGKVELSPGGEAYVGGKLDATDAYLRGTFYVAGNATLLEHLYGRSTIYTGGAGEVHEFEMQKDSFLVLLAEGPVRVYNNNLFQDTPLVVYAYLYSNADLTLYGVGSHLELHGGIAGKNVTLNVAKGKTRDGGKDVSFEEPQTEISPERSRLKVLYDESMILHPPEGIDRPGPIRAKVLSTRYGR</sequence>
<dbReference type="Proteomes" id="UP000267019">
    <property type="component" value="Unassembled WGS sequence"/>
</dbReference>
<name>A0A660KXM4_9BACL</name>
<organism evidence="1 2">
    <name type="scientific">Brockia lithotrophica</name>
    <dbReference type="NCBI Taxonomy" id="933949"/>
    <lineage>
        <taxon>Bacteria</taxon>
        <taxon>Bacillati</taxon>
        <taxon>Bacillota</taxon>
        <taxon>Bacilli</taxon>
        <taxon>Bacillales</taxon>
        <taxon>Bacillales Family X. Incertae Sedis</taxon>
        <taxon>Brockia</taxon>
    </lineage>
</organism>
<dbReference type="OrthoDB" id="9801455at2"/>
<evidence type="ECO:0000313" key="2">
    <source>
        <dbReference type="Proteomes" id="UP000267019"/>
    </source>
</evidence>
<evidence type="ECO:0000313" key="1">
    <source>
        <dbReference type="EMBL" id="RKQ84729.1"/>
    </source>
</evidence>